<dbReference type="Pfam" id="PF02635">
    <property type="entry name" value="DsrE"/>
    <property type="match status" value="1"/>
</dbReference>
<dbReference type="EMBL" id="CP021659">
    <property type="protein sequence ID" value="AWK15414.1"/>
    <property type="molecule type" value="Genomic_DNA"/>
</dbReference>
<dbReference type="AlphaFoldDB" id="A0A2U8IAT9"/>
<keyword evidence="3" id="KW-1185">Reference proteome</keyword>
<dbReference type="STRING" id="1878942.GCA_900128755_01109"/>
<evidence type="ECO:0000313" key="2">
    <source>
        <dbReference type="EMBL" id="AWK15414.1"/>
    </source>
</evidence>
<proteinExistence type="inferred from homology"/>
<keyword evidence="2" id="KW-0808">Transferase</keyword>
<name>A0A2U8IAT9_9GAMM</name>
<comment type="similarity">
    <text evidence="1">Belongs to the DsrF/TusC family.</text>
</comment>
<dbReference type="PANTHER" id="PTHR38780:SF1">
    <property type="entry name" value="PROTEIN TUSC"/>
    <property type="match status" value="1"/>
</dbReference>
<dbReference type="InterPro" id="IPR027396">
    <property type="entry name" value="DsrEFH-like"/>
</dbReference>
<sequence length="123" mass="13420">MNSVAFVFTHSPHGSAAGREGLDALLAVSALTDDADRVAVFFIADGVLQLLPQQQPEKILARDYIATFGVLSLYDVKKCYLCATSLEQRGLDINGEWAIDDVTLLSPADLSRQLKTYDVVLTF</sequence>
<dbReference type="Proteomes" id="UP000261875">
    <property type="component" value="Chromosome"/>
</dbReference>
<dbReference type="PANTHER" id="PTHR38780">
    <property type="entry name" value="PROTEIN TUSC"/>
    <property type="match status" value="1"/>
</dbReference>
<dbReference type="InterPro" id="IPR003787">
    <property type="entry name" value="Sulphur_relay_DsrE/F-like"/>
</dbReference>
<evidence type="ECO:0000256" key="1">
    <source>
        <dbReference type="ARBA" id="ARBA00005996"/>
    </source>
</evidence>
<dbReference type="GO" id="GO:0016740">
    <property type="term" value="F:transferase activity"/>
    <property type="evidence" value="ECO:0007669"/>
    <property type="project" value="UniProtKB-KW"/>
</dbReference>
<protein>
    <submittedName>
        <fullName evidence="2">Sulfurtransferase complex subunit TusC</fullName>
    </submittedName>
</protein>
<dbReference type="RefSeq" id="WP_119797764.1">
    <property type="nucleotide sequence ID" value="NZ_CP021659.1"/>
</dbReference>
<dbReference type="KEGG" id="fsm:CCS41_10810"/>
<dbReference type="SUPFAM" id="SSF75169">
    <property type="entry name" value="DsrEFH-like"/>
    <property type="match status" value="1"/>
</dbReference>
<dbReference type="Gene3D" id="3.40.1260.10">
    <property type="entry name" value="DsrEFH-like"/>
    <property type="match status" value="1"/>
</dbReference>
<reference evidence="2 3" key="1">
    <citation type="submission" date="2017-05" db="EMBL/GenBank/DDBJ databases">
        <title>Genome sequence of Candidatus Fukatsuia symbiotica and Candidatus Hamiltonella defensa from Acyrthosiphon pisum strain 5D.</title>
        <authorList>
            <person name="Patel V.A."/>
            <person name="Chevignon G."/>
            <person name="Russell J.A."/>
            <person name="Oliver K.M."/>
        </authorList>
    </citation>
    <scope>NUCLEOTIDE SEQUENCE [LARGE SCALE GENOMIC DNA]</scope>
    <source>
        <strain evidence="2 3">5D</strain>
    </source>
</reference>
<dbReference type="NCBIfam" id="TIGR03010">
    <property type="entry name" value="sulf_tusC_dsrF"/>
    <property type="match status" value="1"/>
</dbReference>
<gene>
    <name evidence="2" type="ORF">CCS41_10810</name>
</gene>
<dbReference type="NCBIfam" id="NF001238">
    <property type="entry name" value="PRK00211.1"/>
    <property type="match status" value="1"/>
</dbReference>
<accession>A0A2U8IAT9</accession>
<dbReference type="OrthoDB" id="9789418at2"/>
<organism evidence="2 3">
    <name type="scientific">Candidatus Fukatsuia symbiotica</name>
    <dbReference type="NCBI Taxonomy" id="1878942"/>
    <lineage>
        <taxon>Bacteria</taxon>
        <taxon>Pseudomonadati</taxon>
        <taxon>Pseudomonadota</taxon>
        <taxon>Gammaproteobacteria</taxon>
        <taxon>Enterobacterales</taxon>
        <taxon>Yersiniaceae</taxon>
        <taxon>Candidatus Fukatsuia</taxon>
    </lineage>
</organism>
<dbReference type="InterPro" id="IPR017462">
    <property type="entry name" value="Sulphur_relay_TusC/DsrF"/>
</dbReference>
<evidence type="ECO:0000313" key="3">
    <source>
        <dbReference type="Proteomes" id="UP000261875"/>
    </source>
</evidence>